<feature type="compositionally biased region" description="Gly residues" evidence="1">
    <location>
        <begin position="773"/>
        <end position="789"/>
    </location>
</feature>
<sequence>MRVVCVLALSLSLWQGQPATVKPTEAAKSSGDPPNSAQGPHDDPWAHTYRAQRAAPEDDDPDSQPTLWLRGQHPEEHGSADAAAGPAAQIPDHTASPTPEGGSSSSGEPDPIHQPGAQPEEDANAHAAAATAAEESTSAGVTPQTEPTAAANTQHSSNATAGPEHIADSDTPTAGAPGEATSPPIPTHQEDQPIRNRWGRQCQYATAATGVAHLVGLDEEDDEESWAKVLSRGGVSHQKRCNNYRDPLEEEEEEPFLWDGLFSTMTLSAGGAPQPLTFPPEIPTAWGVDIHFRSLGYGAWAGCRGTKGALKGYMSISTAFVLFPWGKVTRGHPVKWLFVYAGEEARDLHHMAPGAPGAPLQHLCQRGSSAASSSHGPRVLQIRGVPHLTGAAAMIRRWLREFAAILRQQPMGDQVPLLLQQTMEAVGHDQETEDEGDDGTVGLPGPCKKRRILNMLYVAKVRLQDVCDDEGLDGDNQHQIRADLETALRDIDSGAIMFEQMTARQWGDQVQQGHHGIVQARKAVQAALESTIHGDLDWVTPGWGEAIGLVLQDAEELMDEEGRLDWAHPADVLAMEEGANEAPPVPHGDVSSQIDTLLRNVGAVAHFLRKGREELRRFLAAVIVWRQANHGLGGIQVDTQTTEEGGEQRPGDPEGDLSGEATGQRPKDPAGDSSGGGPAREHRGDPEDATKWIPPLKIEQWPGSVPTEDSQPSGPEQPVSPTDDDLVQALEDYERQAEQERLVEARAEAELGDTALDQGASSTEGHEAPSAGPGEGLEGGRAGTGGEEGVGGEREGGGGLRGCFQRSKAAMLAMYPESFDRRGLATAWSGLAGGRKLCKMGSSTLTDLSEGIAVGADFLPWGLQTQDRRFYRNRGVRMLMLLRDISAPAGLHSVIPSLRLGNTPHKERSTKFSEYLRQWVEGQQSLAWLTSAIIHGGLGKARPWLDKVAEVEAEAIKAGVVGLDGRGQAEIGSAAGDVKQGGYGKAIHVWYVLAMVEGCIRRRSNTLQQVPTHKNPKLDQLMRCTGLLENNIKDQQDPDVEFCDDMLGKISRSFAAVIRQLPTQLGIYICIFYLADGSSRETEKQEELIHFGEKRLGDVNCSIKGSKGVIKDSTDKMGAGMAEYVSADLAQGRSKEGLANSMGLFLQKTNIIRDYKEDYAPAQVDGRAFWPQTVFASAQGQPSGRATLAPTIWASLLCPQRKLQAILGQMADSIIKRSVGAGSIAGSRLAVKAGGENLAKGVGEQAFCLCFDNHGMTFLVPVQALLCLNDLVADALELVPDSLEFTGVVKIRKGLTANGKCAGAAGPIGKRLEKSCVRILERMQKRSEAWRSKQTQVSSLFLRDQSSRLPAVAIFAALVASSAGLPVSIISIIARAGTLPVQSSAARWRNEGLMMHVLQRVGGIAFRWTQQQEQAQDGVDEGARDGCNRHPKGPVWYLQQDVEVALLWNQLNAVHYQLAQSNQLFHSCLRHDADQNLISKLVGNLCELESRQCNAEAEESPTEKQPCSQPPKKRPSLGGSTKAPDDSDREIEEEECTCDESPTSEEPVATLIFASESEQPALAWCCGRFRFISGDFGDEVFPPLRDGSWAFNIAHRSAGVADLALAIATHKKSRGLQSVLIQHVAEMGSMDRMDITGLTCSLIAMHTFSLD</sequence>
<gene>
    <name evidence="3" type="ORF">AK812_SmicGene2057</name>
</gene>
<dbReference type="GO" id="GO:0051996">
    <property type="term" value="F:squalene synthase [NAD(P)H] activity"/>
    <property type="evidence" value="ECO:0007669"/>
    <property type="project" value="InterPro"/>
</dbReference>
<proteinExistence type="predicted"/>
<dbReference type="PANTHER" id="PTHR11626:SF2">
    <property type="entry name" value="SQUALENE SYNTHASE"/>
    <property type="match status" value="1"/>
</dbReference>
<reference evidence="3 4" key="1">
    <citation type="submission" date="2016-02" db="EMBL/GenBank/DDBJ databases">
        <title>Genome analysis of coral dinoflagellate symbionts highlights evolutionary adaptations to a symbiotic lifestyle.</title>
        <authorList>
            <person name="Aranda M."/>
            <person name="Li Y."/>
            <person name="Liew Y.J."/>
            <person name="Baumgarten S."/>
            <person name="Simakov O."/>
            <person name="Wilson M."/>
            <person name="Piel J."/>
            <person name="Ashoor H."/>
            <person name="Bougouffa S."/>
            <person name="Bajic V.B."/>
            <person name="Ryu T."/>
            <person name="Ravasi T."/>
            <person name="Bayer T."/>
            <person name="Micklem G."/>
            <person name="Kim H."/>
            <person name="Bhak J."/>
            <person name="Lajeunesse T.C."/>
            <person name="Voolstra C.R."/>
        </authorList>
    </citation>
    <scope>NUCLEOTIDE SEQUENCE [LARGE SCALE GENOMIC DNA]</scope>
    <source>
        <strain evidence="3 4">CCMP2467</strain>
    </source>
</reference>
<dbReference type="Pfam" id="PF00494">
    <property type="entry name" value="SQS_PSY"/>
    <property type="match status" value="1"/>
</dbReference>
<dbReference type="InterPro" id="IPR002060">
    <property type="entry name" value="Squ/phyt_synthse"/>
</dbReference>
<feature type="compositionally biased region" description="Basic and acidic residues" evidence="1">
    <location>
        <begin position="679"/>
        <end position="690"/>
    </location>
</feature>
<dbReference type="InterPro" id="IPR044844">
    <property type="entry name" value="Trans_IPPS_euk-type"/>
</dbReference>
<comment type="caution">
    <text evidence="3">The sequence shown here is derived from an EMBL/GenBank/DDBJ whole genome shotgun (WGS) entry which is preliminary data.</text>
</comment>
<feature type="compositionally biased region" description="Polar residues" evidence="1">
    <location>
        <begin position="136"/>
        <end position="160"/>
    </location>
</feature>
<dbReference type="GO" id="GO:0045338">
    <property type="term" value="P:farnesyl diphosphate metabolic process"/>
    <property type="evidence" value="ECO:0007669"/>
    <property type="project" value="InterPro"/>
</dbReference>
<feature type="region of interest" description="Disordered" evidence="1">
    <location>
        <begin position="757"/>
        <end position="800"/>
    </location>
</feature>
<evidence type="ECO:0000313" key="3">
    <source>
        <dbReference type="EMBL" id="OLQ13877.1"/>
    </source>
</evidence>
<name>A0A1Q9F2J9_SYMMI</name>
<protein>
    <submittedName>
        <fullName evidence="3">Squalene synthase</fullName>
    </submittedName>
</protein>
<evidence type="ECO:0000256" key="2">
    <source>
        <dbReference type="SAM" id="SignalP"/>
    </source>
</evidence>
<dbReference type="InterPro" id="IPR008949">
    <property type="entry name" value="Isoprenoid_synthase_dom_sf"/>
</dbReference>
<organism evidence="3 4">
    <name type="scientific">Symbiodinium microadriaticum</name>
    <name type="common">Dinoflagellate</name>
    <name type="synonym">Zooxanthella microadriatica</name>
    <dbReference type="NCBI Taxonomy" id="2951"/>
    <lineage>
        <taxon>Eukaryota</taxon>
        <taxon>Sar</taxon>
        <taxon>Alveolata</taxon>
        <taxon>Dinophyceae</taxon>
        <taxon>Suessiales</taxon>
        <taxon>Symbiodiniaceae</taxon>
        <taxon>Symbiodinium</taxon>
    </lineage>
</organism>
<dbReference type="OrthoDB" id="431150at2759"/>
<feature type="region of interest" description="Disordered" evidence="1">
    <location>
        <begin position="16"/>
        <end position="192"/>
    </location>
</feature>
<dbReference type="EMBL" id="LSRX01000022">
    <property type="protein sequence ID" value="OLQ13877.1"/>
    <property type="molecule type" value="Genomic_DNA"/>
</dbReference>
<keyword evidence="4" id="KW-1185">Reference proteome</keyword>
<dbReference type="Gene3D" id="1.10.600.10">
    <property type="entry name" value="Farnesyl Diphosphate Synthase"/>
    <property type="match status" value="2"/>
</dbReference>
<evidence type="ECO:0000313" key="4">
    <source>
        <dbReference type="Proteomes" id="UP000186817"/>
    </source>
</evidence>
<feature type="region of interest" description="Disordered" evidence="1">
    <location>
        <begin position="635"/>
        <end position="723"/>
    </location>
</feature>
<dbReference type="PANTHER" id="PTHR11626">
    <property type="entry name" value="FARNESYL-DIPHOSPHATE FARNESYLTRANSFERASE"/>
    <property type="match status" value="1"/>
</dbReference>
<feature type="region of interest" description="Disordered" evidence="1">
    <location>
        <begin position="1497"/>
        <end position="1544"/>
    </location>
</feature>
<dbReference type="Proteomes" id="UP000186817">
    <property type="component" value="Unassembled WGS sequence"/>
</dbReference>
<feature type="compositionally biased region" description="Acidic residues" evidence="1">
    <location>
        <begin position="1527"/>
        <end position="1538"/>
    </location>
</feature>
<dbReference type="SUPFAM" id="SSF48576">
    <property type="entry name" value="Terpenoid synthases"/>
    <property type="match status" value="1"/>
</dbReference>
<feature type="compositionally biased region" description="Low complexity" evidence="1">
    <location>
        <begin position="125"/>
        <end position="135"/>
    </location>
</feature>
<accession>A0A1Q9F2J9</accession>
<dbReference type="GO" id="GO:0005789">
    <property type="term" value="C:endoplasmic reticulum membrane"/>
    <property type="evidence" value="ECO:0007669"/>
    <property type="project" value="TreeGrafter"/>
</dbReference>
<feature type="compositionally biased region" description="Low complexity" evidence="1">
    <location>
        <begin position="96"/>
        <end position="109"/>
    </location>
</feature>
<feature type="chain" id="PRO_5012593255" evidence="2">
    <location>
        <begin position="17"/>
        <end position="1651"/>
    </location>
</feature>
<evidence type="ECO:0000256" key="1">
    <source>
        <dbReference type="SAM" id="MobiDB-lite"/>
    </source>
</evidence>
<keyword evidence="2" id="KW-0732">Signal</keyword>
<feature type="signal peptide" evidence="2">
    <location>
        <begin position="1"/>
        <end position="16"/>
    </location>
</feature>